<dbReference type="AlphaFoldDB" id="A0A1G1Y0Z9"/>
<dbReference type="EMBL" id="MHIF01000068">
    <property type="protein sequence ID" value="OGY45968.1"/>
    <property type="molecule type" value="Genomic_DNA"/>
</dbReference>
<keyword evidence="6" id="KW-0175">Coiled coil</keyword>
<evidence type="ECO:0000313" key="9">
    <source>
        <dbReference type="EMBL" id="OGY45968.1"/>
    </source>
</evidence>
<dbReference type="NCBIfam" id="TIGR00219">
    <property type="entry name" value="mreC"/>
    <property type="match status" value="1"/>
</dbReference>
<dbReference type="GO" id="GO:0008360">
    <property type="term" value="P:regulation of cell shape"/>
    <property type="evidence" value="ECO:0007669"/>
    <property type="project" value="UniProtKB-KW"/>
</dbReference>
<keyword evidence="7" id="KW-0812">Transmembrane</keyword>
<dbReference type="GO" id="GO:0005886">
    <property type="term" value="C:plasma membrane"/>
    <property type="evidence" value="ECO:0007669"/>
    <property type="project" value="TreeGrafter"/>
</dbReference>
<gene>
    <name evidence="9" type="ORF">A2663_04595</name>
</gene>
<dbReference type="InterPro" id="IPR007221">
    <property type="entry name" value="MreC"/>
</dbReference>
<protein>
    <recommendedName>
        <fullName evidence="2 5">Cell shape-determining protein MreC</fullName>
    </recommendedName>
    <alternativeName>
        <fullName evidence="4 5">Cell shape protein MreC</fullName>
    </alternativeName>
</protein>
<dbReference type="PANTHER" id="PTHR34138">
    <property type="entry name" value="CELL SHAPE-DETERMINING PROTEIN MREC"/>
    <property type="match status" value="1"/>
</dbReference>
<sequence>MFKFFKTARLSIILLAVMFLLIFLHYLNVLLPAENLAIWLLAPIQQRVYAAGARINNLYFAVASQSELTKSNQRLEQEVANLTVANAELKTRLEESHELLLQNDFLARHDYTAIAARVIGKNPEPTRQAIILNKGRQDGVKVNLPVLASNGVIAGKISQVKANSSEAVLLYDSRSRIAALVQNDAKSKGVVFGEHGLSLKMNFLPQTEAVKIGQIAVTSGLEANIPAGLVIGKVQRVEAESNSFFQTAWLAPLIKLDDLTVVSILKSPNDN</sequence>
<evidence type="ECO:0000256" key="4">
    <source>
        <dbReference type="ARBA" id="ARBA00032089"/>
    </source>
</evidence>
<evidence type="ECO:0000256" key="5">
    <source>
        <dbReference type="PIRNR" id="PIRNR038471"/>
    </source>
</evidence>
<dbReference type="Gene3D" id="2.40.10.340">
    <property type="entry name" value="Rod shape-determining protein MreC, domain 1"/>
    <property type="match status" value="1"/>
</dbReference>
<evidence type="ECO:0000259" key="8">
    <source>
        <dbReference type="Pfam" id="PF04085"/>
    </source>
</evidence>
<keyword evidence="3 5" id="KW-0133">Cell shape</keyword>
<dbReference type="PANTHER" id="PTHR34138:SF1">
    <property type="entry name" value="CELL SHAPE-DETERMINING PROTEIN MREC"/>
    <property type="match status" value="1"/>
</dbReference>
<proteinExistence type="inferred from homology"/>
<feature type="coiled-coil region" evidence="6">
    <location>
        <begin position="65"/>
        <end position="92"/>
    </location>
</feature>
<evidence type="ECO:0000256" key="6">
    <source>
        <dbReference type="SAM" id="Coils"/>
    </source>
</evidence>
<dbReference type="PIRSF" id="PIRSF038471">
    <property type="entry name" value="MreC"/>
    <property type="match status" value="1"/>
</dbReference>
<comment type="function">
    <text evidence="5">Involved in formation and maintenance of cell shape.</text>
</comment>
<evidence type="ECO:0000256" key="7">
    <source>
        <dbReference type="SAM" id="Phobius"/>
    </source>
</evidence>
<evidence type="ECO:0000256" key="2">
    <source>
        <dbReference type="ARBA" id="ARBA00013855"/>
    </source>
</evidence>
<comment type="similarity">
    <text evidence="1 5">Belongs to the MreC family.</text>
</comment>
<accession>A0A1G1Y0Z9</accession>
<dbReference type="Proteomes" id="UP000178432">
    <property type="component" value="Unassembled WGS sequence"/>
</dbReference>
<dbReference type="InterPro" id="IPR042175">
    <property type="entry name" value="Cell/Rod_MreC_2"/>
</dbReference>
<keyword evidence="7" id="KW-0472">Membrane</keyword>
<feature type="domain" description="Rod shape-determining protein MreC beta-barrel core" evidence="8">
    <location>
        <begin position="118"/>
        <end position="266"/>
    </location>
</feature>
<dbReference type="Pfam" id="PF04085">
    <property type="entry name" value="MreC"/>
    <property type="match status" value="1"/>
</dbReference>
<reference evidence="9 10" key="1">
    <citation type="journal article" date="2016" name="Nat. Commun.">
        <title>Thousands of microbial genomes shed light on interconnected biogeochemical processes in an aquifer system.</title>
        <authorList>
            <person name="Anantharaman K."/>
            <person name="Brown C.T."/>
            <person name="Hug L.A."/>
            <person name="Sharon I."/>
            <person name="Castelle C.J."/>
            <person name="Probst A.J."/>
            <person name="Thomas B.C."/>
            <person name="Singh A."/>
            <person name="Wilkins M.J."/>
            <person name="Karaoz U."/>
            <person name="Brodie E.L."/>
            <person name="Williams K.H."/>
            <person name="Hubbard S.S."/>
            <person name="Banfield J.F."/>
        </authorList>
    </citation>
    <scope>NUCLEOTIDE SEQUENCE [LARGE SCALE GENOMIC DNA]</scope>
</reference>
<evidence type="ECO:0000256" key="3">
    <source>
        <dbReference type="ARBA" id="ARBA00022960"/>
    </source>
</evidence>
<evidence type="ECO:0000256" key="1">
    <source>
        <dbReference type="ARBA" id="ARBA00009369"/>
    </source>
</evidence>
<dbReference type="Gene3D" id="2.40.10.350">
    <property type="entry name" value="Rod shape-determining protein MreC, domain 2"/>
    <property type="match status" value="1"/>
</dbReference>
<evidence type="ECO:0000313" key="10">
    <source>
        <dbReference type="Proteomes" id="UP000178432"/>
    </source>
</evidence>
<dbReference type="InterPro" id="IPR042177">
    <property type="entry name" value="Cell/Rod_1"/>
</dbReference>
<name>A0A1G1Y0Z9_9BACT</name>
<keyword evidence="7" id="KW-1133">Transmembrane helix</keyword>
<organism evidence="9 10">
    <name type="scientific">Candidatus Buchananbacteria bacterium RIFCSPHIGHO2_01_FULL_46_12</name>
    <dbReference type="NCBI Taxonomy" id="1797536"/>
    <lineage>
        <taxon>Bacteria</taxon>
        <taxon>Candidatus Buchananiibacteriota</taxon>
    </lineage>
</organism>
<feature type="transmembrane region" description="Helical" evidence="7">
    <location>
        <begin position="12"/>
        <end position="31"/>
    </location>
</feature>
<dbReference type="InterPro" id="IPR055342">
    <property type="entry name" value="MreC_beta-barrel_core"/>
</dbReference>
<comment type="caution">
    <text evidence="9">The sequence shown here is derived from an EMBL/GenBank/DDBJ whole genome shotgun (WGS) entry which is preliminary data.</text>
</comment>